<protein>
    <recommendedName>
        <fullName evidence="3">Ribosome-recycling factor</fullName>
        <shortName evidence="3">RRF</shortName>
    </recommendedName>
    <alternativeName>
        <fullName evidence="3">Ribosome-releasing factor</fullName>
    </alternativeName>
</protein>
<evidence type="ECO:0000256" key="1">
    <source>
        <dbReference type="ARBA" id="ARBA00005912"/>
    </source>
</evidence>
<dbReference type="AlphaFoldDB" id="A0A1F5K9T7"/>
<dbReference type="PANTHER" id="PTHR20982:SF3">
    <property type="entry name" value="MITOCHONDRIAL RIBOSOME RECYCLING FACTOR PSEUDO 1"/>
    <property type="match status" value="1"/>
</dbReference>
<dbReference type="GO" id="GO:0006415">
    <property type="term" value="P:translational termination"/>
    <property type="evidence" value="ECO:0007669"/>
    <property type="project" value="UniProtKB-UniRule"/>
</dbReference>
<evidence type="ECO:0000259" key="4">
    <source>
        <dbReference type="Pfam" id="PF01765"/>
    </source>
</evidence>
<keyword evidence="2 3" id="KW-0648">Protein biosynthesis</keyword>
<name>A0A1F5K9T7_9BACT</name>
<dbReference type="HAMAP" id="MF_00040">
    <property type="entry name" value="RRF"/>
    <property type="match status" value="1"/>
</dbReference>
<dbReference type="InterPro" id="IPR036191">
    <property type="entry name" value="RRF_sf"/>
</dbReference>
<dbReference type="SUPFAM" id="SSF55194">
    <property type="entry name" value="Ribosome recycling factor, RRF"/>
    <property type="match status" value="1"/>
</dbReference>
<comment type="subcellular location">
    <subcellularLocation>
        <location evidence="3">Cytoplasm</location>
    </subcellularLocation>
</comment>
<dbReference type="InterPro" id="IPR002661">
    <property type="entry name" value="Ribosome_recyc_fac"/>
</dbReference>
<accession>A0A1F5K9T7</accession>
<dbReference type="NCBIfam" id="TIGR00496">
    <property type="entry name" value="frr"/>
    <property type="match status" value="1"/>
</dbReference>
<comment type="function">
    <text evidence="3">Responsible for the release of ribosomes from messenger RNA at the termination of protein biosynthesis. May increase the efficiency of translation by recycling ribosomes from one round of translation to another.</text>
</comment>
<dbReference type="Gene3D" id="1.10.132.20">
    <property type="entry name" value="Ribosome-recycling factor"/>
    <property type="match status" value="1"/>
</dbReference>
<feature type="domain" description="Ribosome recycling factor" evidence="4">
    <location>
        <begin position="19"/>
        <end position="182"/>
    </location>
</feature>
<dbReference type="InterPro" id="IPR023584">
    <property type="entry name" value="Ribosome_recyc_fac_dom"/>
</dbReference>
<evidence type="ECO:0000313" key="5">
    <source>
        <dbReference type="EMBL" id="OGE37666.1"/>
    </source>
</evidence>
<dbReference type="Gene3D" id="3.30.1360.40">
    <property type="match status" value="1"/>
</dbReference>
<dbReference type="EMBL" id="MFDE01000038">
    <property type="protein sequence ID" value="OGE37666.1"/>
    <property type="molecule type" value="Genomic_DNA"/>
</dbReference>
<dbReference type="Pfam" id="PF01765">
    <property type="entry name" value="RRF"/>
    <property type="match status" value="1"/>
</dbReference>
<dbReference type="GO" id="GO:0005737">
    <property type="term" value="C:cytoplasm"/>
    <property type="evidence" value="ECO:0007669"/>
    <property type="project" value="UniProtKB-SubCell"/>
</dbReference>
<evidence type="ECO:0000256" key="2">
    <source>
        <dbReference type="ARBA" id="ARBA00022917"/>
    </source>
</evidence>
<sequence length="184" mass="21251">MDPMLNVPNTKIETAIEHFKMDLSGIRAGRANPTLIENISVDAYGEKMKLMEVGTISAPQPTLLTIQVWDAGLVEKVIKTIQEANLGLNPSHDGQIVRIPIPQLTEERRQEFVKLTYLKLENSKVEIRQIRQDSRQDWMKEKEAGTISEDEFFRREKLLQELVDKKILEVEELVKKKEEELLEI</sequence>
<evidence type="ECO:0000256" key="3">
    <source>
        <dbReference type="HAMAP-Rule" id="MF_00040"/>
    </source>
</evidence>
<comment type="caution">
    <text evidence="5">The sequence shown here is derived from an EMBL/GenBank/DDBJ whole genome shotgun (WGS) entry which is preliminary data.</text>
</comment>
<proteinExistence type="inferred from homology"/>
<comment type="similarity">
    <text evidence="1 3">Belongs to the RRF family.</text>
</comment>
<dbReference type="PANTHER" id="PTHR20982">
    <property type="entry name" value="RIBOSOME RECYCLING FACTOR"/>
    <property type="match status" value="1"/>
</dbReference>
<organism evidence="5 6">
    <name type="scientific">Candidatus Daviesbacteria bacterium RIFCSPHIGHO2_12_FULL_37_11</name>
    <dbReference type="NCBI Taxonomy" id="1797777"/>
    <lineage>
        <taxon>Bacteria</taxon>
        <taxon>Candidatus Daviesiibacteriota</taxon>
    </lineage>
</organism>
<keyword evidence="3" id="KW-0963">Cytoplasm</keyword>
<dbReference type="GO" id="GO:0043023">
    <property type="term" value="F:ribosomal large subunit binding"/>
    <property type="evidence" value="ECO:0007669"/>
    <property type="project" value="TreeGrafter"/>
</dbReference>
<dbReference type="Proteomes" id="UP000176527">
    <property type="component" value="Unassembled WGS sequence"/>
</dbReference>
<evidence type="ECO:0000313" key="6">
    <source>
        <dbReference type="Proteomes" id="UP000176527"/>
    </source>
</evidence>
<reference evidence="5 6" key="1">
    <citation type="journal article" date="2016" name="Nat. Commun.">
        <title>Thousands of microbial genomes shed light on interconnected biogeochemical processes in an aquifer system.</title>
        <authorList>
            <person name="Anantharaman K."/>
            <person name="Brown C.T."/>
            <person name="Hug L.A."/>
            <person name="Sharon I."/>
            <person name="Castelle C.J."/>
            <person name="Probst A.J."/>
            <person name="Thomas B.C."/>
            <person name="Singh A."/>
            <person name="Wilkins M.J."/>
            <person name="Karaoz U."/>
            <person name="Brodie E.L."/>
            <person name="Williams K.H."/>
            <person name="Hubbard S.S."/>
            <person name="Banfield J.F."/>
        </authorList>
    </citation>
    <scope>NUCLEOTIDE SEQUENCE [LARGE SCALE GENOMIC DNA]</scope>
</reference>
<dbReference type="FunFam" id="3.30.1360.40:FF:000001">
    <property type="entry name" value="Ribosome-recycling factor"/>
    <property type="match status" value="1"/>
</dbReference>
<gene>
    <name evidence="3" type="primary">frr</name>
    <name evidence="5" type="ORF">A3F00_04410</name>
</gene>